<evidence type="ECO:0000313" key="1">
    <source>
        <dbReference type="EMBL" id="CAE7250277.1"/>
    </source>
</evidence>
<dbReference type="EMBL" id="CAJNIZ010006469">
    <property type="protein sequence ID" value="CAE7250277.1"/>
    <property type="molecule type" value="Genomic_DNA"/>
</dbReference>
<name>A0A812M447_SYMPI</name>
<reference evidence="1" key="1">
    <citation type="submission" date="2021-02" db="EMBL/GenBank/DDBJ databases">
        <authorList>
            <person name="Dougan E. K."/>
            <person name="Rhodes N."/>
            <person name="Thang M."/>
            <person name="Chan C."/>
        </authorList>
    </citation>
    <scope>NUCLEOTIDE SEQUENCE</scope>
</reference>
<accession>A0A812M447</accession>
<comment type="caution">
    <text evidence="1">The sequence shown here is derived from an EMBL/GenBank/DDBJ whole genome shotgun (WGS) entry which is preliminary data.</text>
</comment>
<evidence type="ECO:0000313" key="2">
    <source>
        <dbReference type="Proteomes" id="UP000649617"/>
    </source>
</evidence>
<organism evidence="1 2">
    <name type="scientific">Symbiodinium pilosum</name>
    <name type="common">Dinoflagellate</name>
    <dbReference type="NCBI Taxonomy" id="2952"/>
    <lineage>
        <taxon>Eukaryota</taxon>
        <taxon>Sar</taxon>
        <taxon>Alveolata</taxon>
        <taxon>Dinophyceae</taxon>
        <taxon>Suessiales</taxon>
        <taxon>Symbiodiniaceae</taxon>
        <taxon>Symbiodinium</taxon>
    </lineage>
</organism>
<keyword evidence="2" id="KW-1185">Reference proteome</keyword>
<proteinExistence type="predicted"/>
<dbReference type="AlphaFoldDB" id="A0A812M447"/>
<sequence length="148" mass="16165">TTQSRAPAATAVKGPQELYNRLPLATSPSDTFSLPEGATAYVVDDVINSAQEVVTDGFGEMSLDFALQLGLVKQEQVEEGIYHAVQFLGLLTAFAMGDVILAKRVLTERKQMEHTLSLRKFCMKIRLKPTADFATSFNPGIDVVQTTE</sequence>
<feature type="non-terminal residue" evidence="1">
    <location>
        <position position="1"/>
    </location>
</feature>
<feature type="non-terminal residue" evidence="1">
    <location>
        <position position="148"/>
    </location>
</feature>
<gene>
    <name evidence="1" type="ORF">SPIL2461_LOCUS4785</name>
</gene>
<protein>
    <submittedName>
        <fullName evidence="1">Uncharacterized protein</fullName>
    </submittedName>
</protein>
<dbReference type="Proteomes" id="UP000649617">
    <property type="component" value="Unassembled WGS sequence"/>
</dbReference>